<dbReference type="GO" id="GO:0005975">
    <property type="term" value="P:carbohydrate metabolic process"/>
    <property type="evidence" value="ECO:0007669"/>
    <property type="project" value="InterPro"/>
</dbReference>
<dbReference type="InterPro" id="IPR017853">
    <property type="entry name" value="GH"/>
</dbReference>
<comment type="caution">
    <text evidence="6">The sequence shown here is derived from an EMBL/GenBank/DDBJ whole genome shotgun (WGS) entry which is preliminary data.</text>
</comment>
<keyword evidence="3" id="KW-0147">Chitin-binding</keyword>
<feature type="compositionally biased region" description="Low complexity" evidence="4">
    <location>
        <begin position="562"/>
        <end position="577"/>
    </location>
</feature>
<dbReference type="Proteomes" id="UP001230504">
    <property type="component" value="Unassembled WGS sequence"/>
</dbReference>
<dbReference type="PANTHER" id="PTHR11177:SF317">
    <property type="entry name" value="CHITINASE 12-RELATED"/>
    <property type="match status" value="1"/>
</dbReference>
<evidence type="ECO:0000313" key="6">
    <source>
        <dbReference type="EMBL" id="KAK1566167.1"/>
    </source>
</evidence>
<comment type="similarity">
    <text evidence="1">Belongs to the glycosyl hydrolase 18 family. Chitinase class V subfamily.</text>
</comment>
<accession>A0AAD8PJY3</accession>
<dbReference type="CDD" id="cd00035">
    <property type="entry name" value="ChtBD1"/>
    <property type="match status" value="1"/>
</dbReference>
<evidence type="ECO:0000256" key="4">
    <source>
        <dbReference type="SAM" id="MobiDB-lite"/>
    </source>
</evidence>
<dbReference type="EC" id="3.2.1.14" evidence="2"/>
<dbReference type="Pfam" id="PF00704">
    <property type="entry name" value="Glyco_hydro_18"/>
    <property type="match status" value="1"/>
</dbReference>
<reference evidence="6" key="1">
    <citation type="submission" date="2021-06" db="EMBL/GenBank/DDBJ databases">
        <title>Comparative genomics, transcriptomics and evolutionary studies reveal genomic signatures of adaptation to plant cell wall in hemibiotrophic fungi.</title>
        <authorList>
            <consortium name="DOE Joint Genome Institute"/>
            <person name="Baroncelli R."/>
            <person name="Diaz J.F."/>
            <person name="Benocci T."/>
            <person name="Peng M."/>
            <person name="Battaglia E."/>
            <person name="Haridas S."/>
            <person name="Andreopoulos W."/>
            <person name="Labutti K."/>
            <person name="Pangilinan J."/>
            <person name="Floch G.L."/>
            <person name="Makela M.R."/>
            <person name="Henrissat B."/>
            <person name="Grigoriev I.V."/>
            <person name="Crouch J.A."/>
            <person name="De Vries R.P."/>
            <person name="Sukno S.A."/>
            <person name="Thon M.R."/>
        </authorList>
    </citation>
    <scope>NUCLEOTIDE SEQUENCE</scope>
    <source>
        <strain evidence="6">CBS 125086</strain>
    </source>
</reference>
<dbReference type="GO" id="GO:0006032">
    <property type="term" value="P:chitin catabolic process"/>
    <property type="evidence" value="ECO:0007669"/>
    <property type="project" value="TreeGrafter"/>
</dbReference>
<sequence length="623" mass="67731">MPTIYIRSSGTSLTSLYCGSTCISDCDAKAMCGIDSADGKTPCGLKLCCSFYGWCGTESVHCLDPEPQFGWSFNNPGTTETAFSDMVSTAAKRATFIKSLLDFMDKFGFQGADIDWEYPSEPKRGGRADDAESLMSLMKEMRAAFTPRGYGSSLALAPDYWYLRGFQPADMQQYVDFMGFMSYDLHGSWDTDVKTLGFIVRPQTDITEISKGLMTLWYEGVEPSKINLGLAYYGRTYTLPDPGCGMMGCSFVPDEGGAPGEFTAFSGILSNKEIQRIIKDQGITPYFNETAMVKYFTYSGNSWVGYDDDETFAMKRAFADEHCLGGTMIWSIDFDARTGGGGEANEYQSPESASIIPMAHTTVEPGATFTLGDIVGLPLDGSQNSPLGPEKTSTCCGTEGSVGNPIEIAAGFAISSMIWDQENPKLNCFPPCTIVLPPWPKIKVIIDYPRVTSTNTEKSRTTTITFPPPTEPRTTTTWPVVEWWDEDGYHHLTCPPPSPSPPPPPPIITFPKLTVETGPPFSTVTACVFPGPGCTGSDPGPGPNLDDPEDPEDKPCSDPEPTLKSTPASTSTSTPTPTQTPEPPKLNSPDTSQDKVNCYDSGQWPYCWRTIQAIDRLCAGLKG</sequence>
<dbReference type="GO" id="GO:0008061">
    <property type="term" value="F:chitin binding"/>
    <property type="evidence" value="ECO:0007669"/>
    <property type="project" value="UniProtKB-KW"/>
</dbReference>
<dbReference type="InterPro" id="IPR050314">
    <property type="entry name" value="Glycosyl_Hydrlase_18"/>
</dbReference>
<feature type="region of interest" description="Disordered" evidence="4">
    <location>
        <begin position="532"/>
        <end position="595"/>
    </location>
</feature>
<dbReference type="Gene3D" id="3.20.20.80">
    <property type="entry name" value="Glycosidases"/>
    <property type="match status" value="1"/>
</dbReference>
<dbReference type="Pfam" id="PF00187">
    <property type="entry name" value="Chitin_bind_1"/>
    <property type="match status" value="1"/>
</dbReference>
<dbReference type="SUPFAM" id="SSF54556">
    <property type="entry name" value="Chitinase insertion domain"/>
    <property type="match status" value="1"/>
</dbReference>
<dbReference type="SMART" id="SM00636">
    <property type="entry name" value="Glyco_18"/>
    <property type="match status" value="1"/>
</dbReference>
<dbReference type="RefSeq" id="XP_060407371.1">
    <property type="nucleotide sequence ID" value="XM_060561747.1"/>
</dbReference>
<feature type="domain" description="GH18" evidence="5">
    <location>
        <begin position="1"/>
        <end position="362"/>
    </location>
</feature>
<dbReference type="InterPro" id="IPR011583">
    <property type="entry name" value="Chitinase_II/V-like_cat"/>
</dbReference>
<protein>
    <recommendedName>
        <fullName evidence="2">chitinase</fullName>
        <ecNumber evidence="2">3.2.1.14</ecNumber>
    </recommendedName>
</protein>
<dbReference type="GO" id="GO:0008843">
    <property type="term" value="F:endochitinase activity"/>
    <property type="evidence" value="ECO:0007669"/>
    <property type="project" value="UniProtKB-EC"/>
</dbReference>
<dbReference type="EMBL" id="JAHLJV010000155">
    <property type="protein sequence ID" value="KAK1566167.1"/>
    <property type="molecule type" value="Genomic_DNA"/>
</dbReference>
<dbReference type="GO" id="GO:0005576">
    <property type="term" value="C:extracellular region"/>
    <property type="evidence" value="ECO:0007669"/>
    <property type="project" value="TreeGrafter"/>
</dbReference>
<dbReference type="InterPro" id="IPR001223">
    <property type="entry name" value="Glyco_hydro18_cat"/>
</dbReference>
<keyword evidence="7" id="KW-1185">Reference proteome</keyword>
<dbReference type="GeneID" id="85445987"/>
<dbReference type="SUPFAM" id="SSF51445">
    <property type="entry name" value="(Trans)glycosidases"/>
    <property type="match status" value="1"/>
</dbReference>
<dbReference type="InterPro" id="IPR001002">
    <property type="entry name" value="Chitin-bd_1"/>
</dbReference>
<dbReference type="InterPro" id="IPR036861">
    <property type="entry name" value="Endochitinase-like_sf"/>
</dbReference>
<organism evidence="6 7">
    <name type="scientific">Colletotrichum navitas</name>
    <dbReference type="NCBI Taxonomy" id="681940"/>
    <lineage>
        <taxon>Eukaryota</taxon>
        <taxon>Fungi</taxon>
        <taxon>Dikarya</taxon>
        <taxon>Ascomycota</taxon>
        <taxon>Pezizomycotina</taxon>
        <taxon>Sordariomycetes</taxon>
        <taxon>Hypocreomycetidae</taxon>
        <taxon>Glomerellales</taxon>
        <taxon>Glomerellaceae</taxon>
        <taxon>Colletotrichum</taxon>
        <taxon>Colletotrichum graminicola species complex</taxon>
    </lineage>
</organism>
<evidence type="ECO:0000256" key="2">
    <source>
        <dbReference type="ARBA" id="ARBA00012729"/>
    </source>
</evidence>
<evidence type="ECO:0000256" key="3">
    <source>
        <dbReference type="ARBA" id="ARBA00022669"/>
    </source>
</evidence>
<evidence type="ECO:0000256" key="1">
    <source>
        <dbReference type="ARBA" id="ARBA00008682"/>
    </source>
</evidence>
<keyword evidence="6" id="KW-0378">Hydrolase</keyword>
<dbReference type="AlphaFoldDB" id="A0AAD8PJY3"/>
<name>A0AAD8PJY3_9PEZI</name>
<dbReference type="PANTHER" id="PTHR11177">
    <property type="entry name" value="CHITINASE"/>
    <property type="match status" value="1"/>
</dbReference>
<gene>
    <name evidence="6" type="ORF">LY79DRAFT_595078</name>
</gene>
<dbReference type="Gene3D" id="3.10.50.10">
    <property type="match status" value="1"/>
</dbReference>
<evidence type="ECO:0000313" key="7">
    <source>
        <dbReference type="Proteomes" id="UP001230504"/>
    </source>
</evidence>
<dbReference type="InterPro" id="IPR029070">
    <property type="entry name" value="Chitinase_insertion_sf"/>
</dbReference>
<dbReference type="Gene3D" id="3.30.60.10">
    <property type="entry name" value="Endochitinase-like"/>
    <property type="match status" value="1"/>
</dbReference>
<dbReference type="PROSITE" id="PS51910">
    <property type="entry name" value="GH18_2"/>
    <property type="match status" value="1"/>
</dbReference>
<evidence type="ECO:0000259" key="5">
    <source>
        <dbReference type="PROSITE" id="PS51910"/>
    </source>
</evidence>
<proteinExistence type="inferred from homology"/>